<reference evidence="2 3" key="1">
    <citation type="journal article" date="2024" name="Science">
        <title>Giant polyketide synthase enzymes in the biosynthesis of giant marine polyether toxins.</title>
        <authorList>
            <person name="Fallon T.R."/>
            <person name="Shende V.V."/>
            <person name="Wierzbicki I.H."/>
            <person name="Pendleton A.L."/>
            <person name="Watervoot N.F."/>
            <person name="Auber R.P."/>
            <person name="Gonzalez D.J."/>
            <person name="Wisecaver J.H."/>
            <person name="Moore B.S."/>
        </authorList>
    </citation>
    <scope>NUCLEOTIDE SEQUENCE [LARGE SCALE GENOMIC DNA]</scope>
    <source>
        <strain evidence="2 3">12B1</strain>
    </source>
</reference>
<dbReference type="GO" id="GO:0046921">
    <property type="term" value="F:alpha-(1-&gt;6)-fucosyltransferase activity"/>
    <property type="evidence" value="ECO:0007669"/>
    <property type="project" value="TreeGrafter"/>
</dbReference>
<name>A0AB34K6Y6_PRYPA</name>
<dbReference type="Pfam" id="PF19745">
    <property type="entry name" value="FUT8_N_cat"/>
    <property type="match status" value="1"/>
</dbReference>
<dbReference type="Gene3D" id="3.40.50.11350">
    <property type="match status" value="1"/>
</dbReference>
<gene>
    <name evidence="2" type="ORF">AB1Y20_000025</name>
</gene>
<feature type="domain" description="Alpha-(1,6)-fucosyltransferase N- and catalytic" evidence="1">
    <location>
        <begin position="258"/>
        <end position="440"/>
    </location>
</feature>
<dbReference type="Proteomes" id="UP001515480">
    <property type="component" value="Unassembled WGS sequence"/>
</dbReference>
<dbReference type="PANTHER" id="PTHR13132:SF29">
    <property type="entry name" value="ALPHA-(1,6)-FUCOSYLTRANSFERASE"/>
    <property type="match status" value="1"/>
</dbReference>
<keyword evidence="3" id="KW-1185">Reference proteome</keyword>
<dbReference type="PANTHER" id="PTHR13132">
    <property type="entry name" value="ALPHA- 1,6 -FUCOSYLTRANSFERASE"/>
    <property type="match status" value="1"/>
</dbReference>
<dbReference type="GO" id="GO:0006487">
    <property type="term" value="P:protein N-linked glycosylation"/>
    <property type="evidence" value="ECO:0007669"/>
    <property type="project" value="TreeGrafter"/>
</dbReference>
<proteinExistence type="predicted"/>
<dbReference type="InterPro" id="IPR045573">
    <property type="entry name" value="Fut8_N_cat"/>
</dbReference>
<evidence type="ECO:0000313" key="3">
    <source>
        <dbReference type="Proteomes" id="UP001515480"/>
    </source>
</evidence>
<dbReference type="AlphaFoldDB" id="A0AB34K6Y6"/>
<accession>A0AB34K6Y6</accession>
<evidence type="ECO:0000259" key="1">
    <source>
        <dbReference type="Pfam" id="PF19745"/>
    </source>
</evidence>
<sequence>MVDLSSAASSRPPLHCLPPPRGNVTFVAFDATGAPVLVSAGRADYVLTHSASASPPAAAQHRLAPLAAMAADARSLQHALRRAASPAAGRRAAALQAVPEYGVAATVHSLVLPALSALARNETLFAPRLRLWANPARCAAADSSCFFASLPSVAAAASATESVAGVAPQVWRRLAELWHGPASAFGAAAAPAAGGRPTLESLAAAMRPRLHASRHRTAALCRRLALAQCPRLLPFHFAAAVDEAAVFRSLPHRWLRHGRFWLISQVLRFVTAPSALVERRLRRARAAVRLEAHRPVLALHVRKGDACTHRGECRGLAPFMPHVERMVETRGYRSVFLATPSPEVIAETRRFPNITWLYRNLTPSLHDAMRAHRLVRIEDALLQGGLIDPVQEWQDALIDIYLMAESDGFVGAFSSSAARLAYSLMSAMRGGCTMPFVSLDMNWCFAYMRGGPNVVRRGRSHTALGARFANLTC</sequence>
<organism evidence="2 3">
    <name type="scientific">Prymnesium parvum</name>
    <name type="common">Toxic golden alga</name>
    <dbReference type="NCBI Taxonomy" id="97485"/>
    <lineage>
        <taxon>Eukaryota</taxon>
        <taxon>Haptista</taxon>
        <taxon>Haptophyta</taxon>
        <taxon>Prymnesiophyceae</taxon>
        <taxon>Prymnesiales</taxon>
        <taxon>Prymnesiaceae</taxon>
        <taxon>Prymnesium</taxon>
    </lineage>
</organism>
<comment type="caution">
    <text evidence="2">The sequence shown here is derived from an EMBL/GenBank/DDBJ whole genome shotgun (WGS) entry which is preliminary data.</text>
</comment>
<evidence type="ECO:0000313" key="2">
    <source>
        <dbReference type="EMBL" id="KAL1529062.1"/>
    </source>
</evidence>
<protein>
    <recommendedName>
        <fullName evidence="1">Alpha-(1,6)-fucosyltransferase N- and catalytic domain-containing protein</fullName>
    </recommendedName>
</protein>
<dbReference type="EMBL" id="JBGBPQ010000001">
    <property type="protein sequence ID" value="KAL1529062.1"/>
    <property type="molecule type" value="Genomic_DNA"/>
</dbReference>